<comment type="caution">
    <text evidence="2">The sequence shown here is derived from an EMBL/GenBank/DDBJ whole genome shotgun (WGS) entry which is preliminary data.</text>
</comment>
<organism evidence="2 3">
    <name type="scientific">Merluccius polli</name>
    <name type="common">Benguela hake</name>
    <name type="synonym">Merluccius cadenati</name>
    <dbReference type="NCBI Taxonomy" id="89951"/>
    <lineage>
        <taxon>Eukaryota</taxon>
        <taxon>Metazoa</taxon>
        <taxon>Chordata</taxon>
        <taxon>Craniata</taxon>
        <taxon>Vertebrata</taxon>
        <taxon>Euteleostomi</taxon>
        <taxon>Actinopterygii</taxon>
        <taxon>Neopterygii</taxon>
        <taxon>Teleostei</taxon>
        <taxon>Neoteleostei</taxon>
        <taxon>Acanthomorphata</taxon>
        <taxon>Zeiogadaria</taxon>
        <taxon>Gadariae</taxon>
        <taxon>Gadiformes</taxon>
        <taxon>Gadoidei</taxon>
        <taxon>Merlucciidae</taxon>
        <taxon>Merluccius</taxon>
    </lineage>
</organism>
<feature type="domain" description="Peptidase S1" evidence="1">
    <location>
        <begin position="3"/>
        <end position="63"/>
    </location>
</feature>
<gene>
    <name evidence="2" type="primary">Cela3b_1</name>
    <name evidence="2" type="ORF">N1851_020601</name>
</gene>
<dbReference type="GO" id="GO:0004252">
    <property type="term" value="F:serine-type endopeptidase activity"/>
    <property type="evidence" value="ECO:0007669"/>
    <property type="project" value="InterPro"/>
</dbReference>
<dbReference type="Pfam" id="PF00089">
    <property type="entry name" value="Trypsin"/>
    <property type="match status" value="1"/>
</dbReference>
<accession>A0AA47MKE9</accession>
<dbReference type="InterPro" id="IPR043504">
    <property type="entry name" value="Peptidase_S1_PA_chymotrypsin"/>
</dbReference>
<keyword evidence="3" id="KW-1185">Reference proteome</keyword>
<evidence type="ECO:0000259" key="1">
    <source>
        <dbReference type="Pfam" id="PF00089"/>
    </source>
</evidence>
<name>A0AA47MKE9_MERPO</name>
<dbReference type="InterPro" id="IPR001254">
    <property type="entry name" value="Trypsin_dom"/>
</dbReference>
<dbReference type="InterPro" id="IPR009003">
    <property type="entry name" value="Peptidase_S1_PA"/>
</dbReference>
<dbReference type="GO" id="GO:0006508">
    <property type="term" value="P:proteolysis"/>
    <property type="evidence" value="ECO:0007669"/>
    <property type="project" value="InterPro"/>
</dbReference>
<reference evidence="2" key="1">
    <citation type="journal article" date="2023" name="Front. Mar. Sci.">
        <title>A new Merluccius polli reference genome to investigate the effects of global change in West African waters.</title>
        <authorList>
            <person name="Mateo J.L."/>
            <person name="Blanco-Fernandez C."/>
            <person name="Garcia-Vazquez E."/>
            <person name="Machado-Schiaffino G."/>
        </authorList>
    </citation>
    <scope>NUCLEOTIDE SEQUENCE</scope>
    <source>
        <strain evidence="2">C29</strain>
        <tissue evidence="2">Fin</tissue>
    </source>
</reference>
<protein>
    <submittedName>
        <fullName evidence="2">Chymotrypsin-like elastase family member 3B</fullName>
    </submittedName>
</protein>
<dbReference type="Gene3D" id="2.40.10.10">
    <property type="entry name" value="Trypsin-like serine proteases"/>
    <property type="match status" value="2"/>
</dbReference>
<proteinExistence type="predicted"/>
<evidence type="ECO:0000313" key="2">
    <source>
        <dbReference type="EMBL" id="KAK0141739.1"/>
    </source>
</evidence>
<dbReference type="SUPFAM" id="SSF50494">
    <property type="entry name" value="Trypsin-like serine proteases"/>
    <property type="match status" value="1"/>
</dbReference>
<sequence length="99" mass="11016">MTIQEGGKQIRDMLRVMVHPNWDTDFVVRGSNMALLKLDKSAVQDGSVGLVCLPEAGQLLSHGAPRGNLYSKTLCSGLFVWREWDFNGNWTVSAILETH</sequence>
<dbReference type="Proteomes" id="UP001174136">
    <property type="component" value="Unassembled WGS sequence"/>
</dbReference>
<dbReference type="AlphaFoldDB" id="A0AA47MKE9"/>
<evidence type="ECO:0000313" key="3">
    <source>
        <dbReference type="Proteomes" id="UP001174136"/>
    </source>
</evidence>
<dbReference type="EMBL" id="JAOPHQ010003748">
    <property type="protein sequence ID" value="KAK0141739.1"/>
    <property type="molecule type" value="Genomic_DNA"/>
</dbReference>